<dbReference type="AlphaFoldDB" id="A0A1H6FJ65"/>
<keyword evidence="3" id="KW-1185">Reference proteome</keyword>
<accession>A0A1H6FJ65</accession>
<proteinExistence type="predicted"/>
<dbReference type="Proteomes" id="UP000199112">
    <property type="component" value="Unassembled WGS sequence"/>
</dbReference>
<dbReference type="Pfam" id="PF20068">
    <property type="entry name" value="Amphi-Trp"/>
    <property type="match status" value="1"/>
</dbReference>
<dbReference type="NCBIfam" id="TIGR04354">
    <property type="entry name" value="amphi-Trp"/>
    <property type="match status" value="1"/>
</dbReference>
<dbReference type="EMBL" id="FNWL01000001">
    <property type="protein sequence ID" value="SEH10897.1"/>
    <property type="molecule type" value="Genomic_DNA"/>
</dbReference>
<evidence type="ECO:0000259" key="1">
    <source>
        <dbReference type="Pfam" id="PF20068"/>
    </source>
</evidence>
<feature type="domain" description="Amphi-Trp" evidence="1">
    <location>
        <begin position="6"/>
        <end position="82"/>
    </location>
</feature>
<organism evidence="2 3">
    <name type="scientific">Natronorubrum sediminis</name>
    <dbReference type="NCBI Taxonomy" id="640943"/>
    <lineage>
        <taxon>Archaea</taxon>
        <taxon>Methanobacteriati</taxon>
        <taxon>Methanobacteriota</taxon>
        <taxon>Stenosarchaea group</taxon>
        <taxon>Halobacteria</taxon>
        <taxon>Halobacteriales</taxon>
        <taxon>Natrialbaceae</taxon>
        <taxon>Natronorubrum</taxon>
    </lineage>
</organism>
<dbReference type="InterPro" id="IPR027598">
    <property type="entry name" value="Amphi-Trp_dom"/>
</dbReference>
<sequence length="85" mass="9600">MAEKTNTTEDVSRERAADLVQELARELRRDGTANVRVGNKTLSLTPAPELEYKIEVEERSPMLGGPREEVTVTLEWEVDEEPSTE</sequence>
<protein>
    <submittedName>
        <fullName evidence="2">Amphi-Trp domain-containing protein</fullName>
    </submittedName>
</protein>
<evidence type="ECO:0000313" key="2">
    <source>
        <dbReference type="EMBL" id="SEH10897.1"/>
    </source>
</evidence>
<evidence type="ECO:0000313" key="3">
    <source>
        <dbReference type="Proteomes" id="UP000199112"/>
    </source>
</evidence>
<dbReference type="OrthoDB" id="282103at2157"/>
<dbReference type="RefSeq" id="WP_090503448.1">
    <property type="nucleotide sequence ID" value="NZ_FNWL01000001.1"/>
</dbReference>
<name>A0A1H6FJ65_9EURY</name>
<reference evidence="3" key="1">
    <citation type="submission" date="2016-10" db="EMBL/GenBank/DDBJ databases">
        <authorList>
            <person name="Varghese N."/>
            <person name="Submissions S."/>
        </authorList>
    </citation>
    <scope>NUCLEOTIDE SEQUENCE [LARGE SCALE GENOMIC DNA]</scope>
    <source>
        <strain evidence="3">CGMCC 1.8981</strain>
    </source>
</reference>
<gene>
    <name evidence="2" type="ORF">SAMN04487967_0103</name>
</gene>